<dbReference type="PANTHER" id="PTHR42958">
    <property type="entry name" value="HYDROGENASE-2 LARGE CHAIN"/>
    <property type="match status" value="1"/>
</dbReference>
<keyword evidence="1" id="KW-0479">Metal-binding</keyword>
<dbReference type="HOGENOM" id="CLU_054514_0_0_5"/>
<reference evidence="2" key="1">
    <citation type="submission" date="2006-03" db="EMBL/GenBank/DDBJ databases">
        <title>Complete sequence of Rhodopseudomonas palustris BisB18.</title>
        <authorList>
            <consortium name="US DOE Joint Genome Institute"/>
            <person name="Copeland A."/>
            <person name="Lucas S."/>
            <person name="Lapidus A."/>
            <person name="Barry K."/>
            <person name="Detter J.C."/>
            <person name="Glavina del Rio T."/>
            <person name="Hammon N."/>
            <person name="Israni S."/>
            <person name="Dalin E."/>
            <person name="Tice H."/>
            <person name="Pitluck S."/>
            <person name="Chain P."/>
            <person name="Malfatti S."/>
            <person name="Shin M."/>
            <person name="Vergez L."/>
            <person name="Schmutz J."/>
            <person name="Larimer F."/>
            <person name="Land M."/>
            <person name="Hauser L."/>
            <person name="Pelletier D.A."/>
            <person name="Kyrpides N."/>
            <person name="Anderson I."/>
            <person name="Oda Y."/>
            <person name="Harwood C.S."/>
            <person name="Richardson P."/>
        </authorList>
    </citation>
    <scope>NUCLEOTIDE SEQUENCE [LARGE SCALE GENOMIC DNA]</scope>
    <source>
        <strain evidence="2">BisB18</strain>
    </source>
</reference>
<dbReference type="Pfam" id="PF00374">
    <property type="entry name" value="NiFeSe_Hases"/>
    <property type="match status" value="1"/>
</dbReference>
<dbReference type="RefSeq" id="WP_011474963.1">
    <property type="nucleotide sequence ID" value="NC_007925.1"/>
</dbReference>
<dbReference type="PANTHER" id="PTHR42958:SF4">
    <property type="entry name" value="HYDROGENASE EXPRESSION_FORMATION PROTEIN HUPK"/>
    <property type="match status" value="1"/>
</dbReference>
<gene>
    <name evidence="2" type="ordered locus">RPC_4563</name>
</gene>
<proteinExistence type="predicted"/>
<feature type="binding site" evidence="1">
    <location>
        <position position="341"/>
    </location>
    <ligand>
        <name>Fe cation</name>
        <dbReference type="ChEBI" id="CHEBI:24875"/>
    </ligand>
</feature>
<dbReference type="eggNOG" id="COG0374">
    <property type="taxonomic scope" value="Bacteria"/>
</dbReference>
<dbReference type="EMBL" id="CP000301">
    <property type="protein sequence ID" value="ABD90085.1"/>
    <property type="molecule type" value="Genomic_DNA"/>
</dbReference>
<feature type="binding site" evidence="1">
    <location>
        <position position="294"/>
    </location>
    <ligand>
        <name>Mg(2+)</name>
        <dbReference type="ChEBI" id="CHEBI:18420"/>
    </ligand>
</feature>
<protein>
    <submittedName>
        <fullName evidence="2">Uncharacterized protein</fullName>
    </submittedName>
</protein>
<dbReference type="AlphaFoldDB" id="Q20XQ1"/>
<keyword evidence="1" id="KW-0408">Iron</keyword>
<dbReference type="KEGG" id="rpc:RPC_4563"/>
<organism evidence="2">
    <name type="scientific">Rhodopseudomonas palustris (strain BisB18)</name>
    <dbReference type="NCBI Taxonomy" id="316056"/>
    <lineage>
        <taxon>Bacteria</taxon>
        <taxon>Pseudomonadati</taxon>
        <taxon>Pseudomonadota</taxon>
        <taxon>Alphaproteobacteria</taxon>
        <taxon>Hyphomicrobiales</taxon>
        <taxon>Nitrobacteraceae</taxon>
        <taxon>Rhodopseudomonas</taxon>
    </lineage>
</organism>
<feature type="binding site" evidence="1">
    <location>
        <position position="338"/>
    </location>
    <ligand>
        <name>Ni(2+)</name>
        <dbReference type="ChEBI" id="CHEBI:49786"/>
    </ligand>
</feature>
<keyword evidence="1" id="KW-0460">Magnesium</keyword>
<sequence length="368" mass="38210">MADPLQPGCVRITADVADARVVARSVLSDRPRGLAAAIARHRPVAIPDLTRRLFALCGTSHWLAAINALAMAGAAMEAPSPDTAVRMLAAERVVAHLQATFIDWGSTVRPTPIEAAALSSALTLAKGSHIDGEALLGAVGALGMATRDRNTTAAGSWVERLLITAGADSIGAPTVDVLTANDDEQVLAALDDQEETFAAAPWLPGRRPETGPAARAALRGLRPASPAERLCARLAEVAEAADLIAGTQRADGSEWLSTASLGPGVGFCAVETPRGRLHHLVRLAPQGTVQRYLILAPTEWNFAADGPFAAALDKFPVGEDGDAAKSAIARLASLYDPCVGCAIEVRQLADRPAPHQRGISADAIRGAP</sequence>
<comment type="cofactor">
    <cofactor evidence="1">
        <name>Fe cation</name>
        <dbReference type="ChEBI" id="CHEBI:24875"/>
    </cofactor>
</comment>
<dbReference type="Gene3D" id="1.10.645.10">
    <property type="entry name" value="Cytochrome-c3 Hydrogenase, chain B"/>
    <property type="match status" value="2"/>
</dbReference>
<dbReference type="SUPFAM" id="SSF56762">
    <property type="entry name" value="HydB/Nqo4-like"/>
    <property type="match status" value="1"/>
</dbReference>
<evidence type="ECO:0000256" key="1">
    <source>
        <dbReference type="PIRSR" id="PIRSR601501-1"/>
    </source>
</evidence>
<dbReference type="OrthoDB" id="9157196at2"/>
<name>Q20XQ1_RHOPB</name>
<dbReference type="InterPro" id="IPR029014">
    <property type="entry name" value="NiFe-Hase_large"/>
</dbReference>
<keyword evidence="1" id="KW-0533">Nickel</keyword>
<dbReference type="InterPro" id="IPR001501">
    <property type="entry name" value="Ni-dep_hyd_lsu"/>
</dbReference>
<dbReference type="STRING" id="316056.RPC_4563"/>
<comment type="cofactor">
    <cofactor evidence="1">
        <name>Ni(2+)</name>
        <dbReference type="ChEBI" id="CHEBI:49786"/>
    </cofactor>
</comment>
<evidence type="ECO:0000313" key="2">
    <source>
        <dbReference type="EMBL" id="ABD90085.1"/>
    </source>
</evidence>
<dbReference type="GO" id="GO:0016151">
    <property type="term" value="F:nickel cation binding"/>
    <property type="evidence" value="ECO:0007669"/>
    <property type="project" value="InterPro"/>
</dbReference>
<dbReference type="InterPro" id="IPR050867">
    <property type="entry name" value="NiFe/NiFeSe_hydrgnase_LSU"/>
</dbReference>
<accession>Q20XQ1</accession>